<dbReference type="AlphaFoldDB" id="A0A1G1ZFY4"/>
<name>A0A1G1ZFY4_9BACT</name>
<protein>
    <recommendedName>
        <fullName evidence="3">DUF5666 domain-containing protein</fullName>
    </recommendedName>
</protein>
<sequence length="142" mass="15388">MEGRNKKIAVAALLGILALTAVYFAHNAYLNNKAAKALEELGIRNIVGEVLSVKNNTLEVTADVPARANFSDNKPAPTNKKDYKVAVSGDTSIILLYSNGDKIMERKMAFNEIKPGDKITVIAAQNVLETEELTADSLIISR</sequence>
<organism evidence="1 2">
    <name type="scientific">Candidatus Harrisonbacteria bacterium RIFCSPHIGHO2_02_FULL_42_16</name>
    <dbReference type="NCBI Taxonomy" id="1798404"/>
    <lineage>
        <taxon>Bacteria</taxon>
        <taxon>Candidatus Harrisoniibacteriota</taxon>
    </lineage>
</organism>
<comment type="caution">
    <text evidence="1">The sequence shown here is derived from an EMBL/GenBank/DDBJ whole genome shotgun (WGS) entry which is preliminary data.</text>
</comment>
<reference evidence="1 2" key="1">
    <citation type="journal article" date="2016" name="Nat. Commun.">
        <title>Thousands of microbial genomes shed light on interconnected biogeochemical processes in an aquifer system.</title>
        <authorList>
            <person name="Anantharaman K."/>
            <person name="Brown C.T."/>
            <person name="Hug L.A."/>
            <person name="Sharon I."/>
            <person name="Castelle C.J."/>
            <person name="Probst A.J."/>
            <person name="Thomas B.C."/>
            <person name="Singh A."/>
            <person name="Wilkins M.J."/>
            <person name="Karaoz U."/>
            <person name="Brodie E.L."/>
            <person name="Williams K.H."/>
            <person name="Hubbard S.S."/>
            <person name="Banfield J.F."/>
        </authorList>
    </citation>
    <scope>NUCLEOTIDE SEQUENCE [LARGE SCALE GENOMIC DNA]</scope>
</reference>
<accession>A0A1G1ZFY4</accession>
<evidence type="ECO:0000313" key="2">
    <source>
        <dbReference type="Proteomes" id="UP000177960"/>
    </source>
</evidence>
<dbReference type="Proteomes" id="UP000177960">
    <property type="component" value="Unassembled WGS sequence"/>
</dbReference>
<dbReference type="STRING" id="1798404.A3B92_01485"/>
<gene>
    <name evidence="1" type="ORF">A3B92_01485</name>
</gene>
<evidence type="ECO:0008006" key="3">
    <source>
        <dbReference type="Google" id="ProtNLM"/>
    </source>
</evidence>
<proteinExistence type="predicted"/>
<evidence type="ECO:0000313" key="1">
    <source>
        <dbReference type="EMBL" id="OGY63444.1"/>
    </source>
</evidence>
<dbReference type="EMBL" id="MHJG01000022">
    <property type="protein sequence ID" value="OGY63444.1"/>
    <property type="molecule type" value="Genomic_DNA"/>
</dbReference>